<proteinExistence type="inferred from homology"/>
<evidence type="ECO:0000313" key="6">
    <source>
        <dbReference type="EMBL" id="XCH13960.1"/>
    </source>
</evidence>
<reference evidence="6" key="1">
    <citation type="submission" date="2024-06" db="EMBL/GenBank/DDBJ databases">
        <title>Biodegradation of dimethachlon by Arthrobacter sp. K5: mechanistic insights and ecological implications.</title>
        <authorList>
            <person name="Hu S."/>
            <person name="Lu P."/>
        </authorList>
    </citation>
    <scope>NUCLEOTIDE SEQUENCE</scope>
    <source>
        <strain evidence="6">K5</strain>
        <plasmid evidence="6">unnamed</plasmid>
    </source>
</reference>
<dbReference type="FunFam" id="3.40.605.10:FF:000007">
    <property type="entry name" value="NAD/NADP-dependent betaine aldehyde dehydrogenase"/>
    <property type="match status" value="1"/>
</dbReference>
<feature type="domain" description="Aldehyde dehydrogenase" evidence="5">
    <location>
        <begin position="27"/>
        <end position="488"/>
    </location>
</feature>
<dbReference type="PANTHER" id="PTHR43353">
    <property type="entry name" value="SUCCINATE-SEMIALDEHYDE DEHYDROGENASE, MITOCHONDRIAL"/>
    <property type="match status" value="1"/>
</dbReference>
<keyword evidence="2 4" id="KW-0560">Oxidoreductase</keyword>
<evidence type="ECO:0000256" key="4">
    <source>
        <dbReference type="RuleBase" id="RU003345"/>
    </source>
</evidence>
<dbReference type="InterPro" id="IPR016163">
    <property type="entry name" value="Ald_DH_C"/>
</dbReference>
<dbReference type="InterPro" id="IPR029510">
    <property type="entry name" value="Ald_DH_CS_GLU"/>
</dbReference>
<evidence type="ECO:0000256" key="2">
    <source>
        <dbReference type="ARBA" id="ARBA00023002"/>
    </source>
</evidence>
<dbReference type="InterPro" id="IPR050740">
    <property type="entry name" value="Aldehyde_DH_Superfamily"/>
</dbReference>
<geneLocation type="plasmid" evidence="6">
    <name>unnamed</name>
</geneLocation>
<dbReference type="InterPro" id="IPR016160">
    <property type="entry name" value="Ald_DH_CS_CYS"/>
</dbReference>
<dbReference type="PROSITE" id="PS00070">
    <property type="entry name" value="ALDEHYDE_DEHYDR_CYS"/>
    <property type="match status" value="1"/>
</dbReference>
<dbReference type="Gene3D" id="3.40.309.10">
    <property type="entry name" value="Aldehyde Dehydrogenase, Chain A, domain 2"/>
    <property type="match status" value="1"/>
</dbReference>
<gene>
    <name evidence="6" type="ORF">ABRP34_22925</name>
</gene>
<protein>
    <submittedName>
        <fullName evidence="6">NAD-dependent succinate-semialdehyde dehydrogenase</fullName>
        <ecNumber evidence="6">1.2.1.-</ecNumber>
    </submittedName>
</protein>
<name>A0AAU8EYX4_9MICC</name>
<dbReference type="GO" id="GO:0004777">
    <property type="term" value="F:succinate-semialdehyde dehydrogenase (NAD+) activity"/>
    <property type="evidence" value="ECO:0007669"/>
    <property type="project" value="TreeGrafter"/>
</dbReference>
<sequence>MANTTTAPAPAPALGFPEKLMPIGGTWVPAASGDTIVVSNPATEKAIAETPAGTVQDGLAALDAACQAQDSWAATPPRVRADLLDAAYRAILERRNEFAALITAEMGKTLTEAQAEVDYGAGFFRWFAEAANRLHLEGQYGIEPGGQYRLAVSKRPVGPALLITPWNFPLAMGARKIAPALAAGCTTVLKPAELTPLTSLLLAKVLEEVGVPAGVVNVITTDNSREVIGAIMADPRVRKISFTGSTQVGKALLTQAAENVMNTSMELGGNAPLIVFDDADLDQAVEGAMVAKLRNGGQSCVAANRIYLQSGIAAEFLQRFTERMTATRVGDGAVHGVELGALVDEKQAAKVASLVEDAVSKGATCLTGGTRPGGIGYYYPPTVLTDIPENADIREEEIFGPVAAVYEFKTEEDVVRAANGTPYGLASYVFTKDLARALRVADAIDAGMTGINRGVVSNPAAPFGGTKASGLGREGGTEGLEAYLETKYTGIEL</sequence>
<evidence type="ECO:0000256" key="3">
    <source>
        <dbReference type="PROSITE-ProRule" id="PRU10007"/>
    </source>
</evidence>
<dbReference type="GO" id="GO:0009450">
    <property type="term" value="P:gamma-aminobutyric acid catabolic process"/>
    <property type="evidence" value="ECO:0007669"/>
    <property type="project" value="TreeGrafter"/>
</dbReference>
<comment type="similarity">
    <text evidence="1 4">Belongs to the aldehyde dehydrogenase family.</text>
</comment>
<dbReference type="PROSITE" id="PS00687">
    <property type="entry name" value="ALDEHYDE_DEHYDR_GLU"/>
    <property type="match status" value="1"/>
</dbReference>
<dbReference type="AlphaFoldDB" id="A0AAU8EYX4"/>
<dbReference type="Gene3D" id="3.40.605.10">
    <property type="entry name" value="Aldehyde Dehydrogenase, Chain A, domain 1"/>
    <property type="match status" value="1"/>
</dbReference>
<dbReference type="InterPro" id="IPR016162">
    <property type="entry name" value="Ald_DH_N"/>
</dbReference>
<dbReference type="Pfam" id="PF00171">
    <property type="entry name" value="Aldedh"/>
    <property type="match status" value="1"/>
</dbReference>
<dbReference type="EC" id="1.2.1.-" evidence="6"/>
<organism evidence="6">
    <name type="scientific">Arthrobacter sp. K5</name>
    <dbReference type="NCBI Taxonomy" id="2839623"/>
    <lineage>
        <taxon>Bacteria</taxon>
        <taxon>Bacillati</taxon>
        <taxon>Actinomycetota</taxon>
        <taxon>Actinomycetes</taxon>
        <taxon>Micrococcales</taxon>
        <taxon>Micrococcaceae</taxon>
        <taxon>Arthrobacter</taxon>
    </lineage>
</organism>
<dbReference type="InterPro" id="IPR015590">
    <property type="entry name" value="Aldehyde_DH_dom"/>
</dbReference>
<keyword evidence="6" id="KW-0614">Plasmid</keyword>
<accession>A0AAU8EYX4</accession>
<evidence type="ECO:0000259" key="5">
    <source>
        <dbReference type="Pfam" id="PF00171"/>
    </source>
</evidence>
<dbReference type="SUPFAM" id="SSF53720">
    <property type="entry name" value="ALDH-like"/>
    <property type="match status" value="1"/>
</dbReference>
<dbReference type="CDD" id="cd07103">
    <property type="entry name" value="ALDH_F5_SSADH_GabD"/>
    <property type="match status" value="1"/>
</dbReference>
<dbReference type="RefSeq" id="WP_353713641.1">
    <property type="nucleotide sequence ID" value="NZ_CP159280.1"/>
</dbReference>
<evidence type="ECO:0000256" key="1">
    <source>
        <dbReference type="ARBA" id="ARBA00009986"/>
    </source>
</evidence>
<dbReference type="PANTHER" id="PTHR43353:SF5">
    <property type="entry name" value="SUCCINATE-SEMIALDEHYDE DEHYDROGENASE, MITOCHONDRIAL"/>
    <property type="match status" value="1"/>
</dbReference>
<dbReference type="FunFam" id="3.40.309.10:FF:000004">
    <property type="entry name" value="Succinate-semialdehyde dehydrogenase I"/>
    <property type="match status" value="1"/>
</dbReference>
<feature type="active site" evidence="3">
    <location>
        <position position="266"/>
    </location>
</feature>
<dbReference type="EMBL" id="CP159280">
    <property type="protein sequence ID" value="XCH13960.1"/>
    <property type="molecule type" value="Genomic_DNA"/>
</dbReference>
<dbReference type="InterPro" id="IPR016161">
    <property type="entry name" value="Ald_DH/histidinol_DH"/>
</dbReference>